<dbReference type="SUPFAM" id="SSF53098">
    <property type="entry name" value="Ribonuclease H-like"/>
    <property type="match status" value="1"/>
</dbReference>
<evidence type="ECO:0000313" key="2">
    <source>
        <dbReference type="Proteomes" id="UP001151699"/>
    </source>
</evidence>
<dbReference type="OrthoDB" id="7763932at2759"/>
<dbReference type="AlphaFoldDB" id="A0A9Q0MXF4"/>
<proteinExistence type="predicted"/>
<accession>A0A9Q0MXF4</accession>
<sequence length="560" mass="63985">MTSWGEKRIRLGDDTTVSELLSTAILQKRRFYVKRIVEVICFLIENQLPFRGDWDAEEHREAIQNELISIIAKLIEEDVVKDINSADVDFFTILVDGTKDRIHFEVVSVAVRYVLNGKALESLLGFLTTKELDADSMTELILSKISNAGLDSHKILSQCYDGAKVISGNNGGIRRIIQNKIKRLIPYVHCINHRLHLVVIASINGVYLAKSFFENVKLIYSFFRRTKVQAAYNGKSILNQSYKRRLRKPSEDRGYTVGENNNRKFDADDIAVATGMKQAILKVEFLFMVTFMKEFLNYIAPADRILQSRDVGFREALPIIDDVIRKVLGLQSISEFECILKRSEELLSESPGETRLLRKKSRPSSLAAFIITENVGERNDDVNVELKSAFNEIIDIFQSQMNRRFGENSKILTAISEAQELCYEKLLSLKQLGIKLPSREELSVAKTYLERLKREHDKKERAIVVSGGENTFKNRFNVLFELFKIREAFPVVYGMMAAVDTFGSSTAICECSCSFSALERVGVSNRISVTEDRLRNLTFLAYEKKRVAKFYLLTRYYAAK</sequence>
<protein>
    <submittedName>
        <fullName evidence="1">Zinc finger protein</fullName>
    </submittedName>
</protein>
<comment type="caution">
    <text evidence="1">The sequence shown here is derived from an EMBL/GenBank/DDBJ whole genome shotgun (WGS) entry which is preliminary data.</text>
</comment>
<organism evidence="1 2">
    <name type="scientific">Pseudolycoriella hygida</name>
    <dbReference type="NCBI Taxonomy" id="35572"/>
    <lineage>
        <taxon>Eukaryota</taxon>
        <taxon>Metazoa</taxon>
        <taxon>Ecdysozoa</taxon>
        <taxon>Arthropoda</taxon>
        <taxon>Hexapoda</taxon>
        <taxon>Insecta</taxon>
        <taxon>Pterygota</taxon>
        <taxon>Neoptera</taxon>
        <taxon>Endopterygota</taxon>
        <taxon>Diptera</taxon>
        <taxon>Nematocera</taxon>
        <taxon>Sciaroidea</taxon>
        <taxon>Sciaridae</taxon>
        <taxon>Pseudolycoriella</taxon>
    </lineage>
</organism>
<dbReference type="EMBL" id="WJQU01000003">
    <property type="protein sequence ID" value="KAJ6639284.1"/>
    <property type="molecule type" value="Genomic_DNA"/>
</dbReference>
<gene>
    <name evidence="1" type="primary">ZNF862_1</name>
    <name evidence="1" type="ORF">Bhyg_12027</name>
</gene>
<dbReference type="InterPro" id="IPR012337">
    <property type="entry name" value="RNaseH-like_sf"/>
</dbReference>
<evidence type="ECO:0000313" key="1">
    <source>
        <dbReference type="EMBL" id="KAJ6639284.1"/>
    </source>
</evidence>
<dbReference type="Proteomes" id="UP001151699">
    <property type="component" value="Chromosome X"/>
</dbReference>
<name>A0A9Q0MXF4_9DIPT</name>
<keyword evidence="2" id="KW-1185">Reference proteome</keyword>
<dbReference type="PANTHER" id="PTHR45749">
    <property type="match status" value="1"/>
</dbReference>
<dbReference type="PANTHER" id="PTHR45749:SF21">
    <property type="entry name" value="DUF4371 DOMAIN-CONTAINING PROTEIN"/>
    <property type="match status" value="1"/>
</dbReference>
<reference evidence="1" key="1">
    <citation type="submission" date="2022-07" db="EMBL/GenBank/DDBJ databases">
        <authorList>
            <person name="Trinca V."/>
            <person name="Uliana J.V.C."/>
            <person name="Torres T.T."/>
            <person name="Ward R.J."/>
            <person name="Monesi N."/>
        </authorList>
    </citation>
    <scope>NUCLEOTIDE SEQUENCE</scope>
    <source>
        <strain evidence="1">HSMRA1968</strain>
        <tissue evidence="1">Whole embryos</tissue>
    </source>
</reference>